<dbReference type="PROSITE" id="PS00444">
    <property type="entry name" value="POLYPRENYL_SYNTHASE_2"/>
    <property type="match status" value="1"/>
</dbReference>
<evidence type="ECO:0000313" key="5">
    <source>
        <dbReference type="EMBL" id="GFE13757.1"/>
    </source>
</evidence>
<comment type="caution">
    <text evidence="5">The sequence shown here is derived from an EMBL/GenBank/DDBJ whole genome shotgun (WGS) entry which is preliminary data.</text>
</comment>
<dbReference type="PANTHER" id="PTHR12001:SF86">
    <property type="entry name" value="GERANYLGERANYL DIPHOSPHATE SYNTHASE"/>
    <property type="match status" value="1"/>
</dbReference>
<dbReference type="GO" id="GO:0004659">
    <property type="term" value="F:prenyltransferase activity"/>
    <property type="evidence" value="ECO:0007669"/>
    <property type="project" value="InterPro"/>
</dbReference>
<evidence type="ECO:0000256" key="1">
    <source>
        <dbReference type="ARBA" id="ARBA00022723"/>
    </source>
</evidence>
<gene>
    <name evidence="5" type="ORF">Sgleb_18040</name>
</gene>
<evidence type="ECO:0000256" key="4">
    <source>
        <dbReference type="SAM" id="MobiDB-lite"/>
    </source>
</evidence>
<feature type="compositionally biased region" description="Low complexity" evidence="4">
    <location>
        <begin position="11"/>
        <end position="30"/>
    </location>
</feature>
<comment type="similarity">
    <text evidence="3">Belongs to the FPP/GGPP synthase family.</text>
</comment>
<dbReference type="GO" id="GO:0008299">
    <property type="term" value="P:isoprenoid biosynthetic process"/>
    <property type="evidence" value="ECO:0007669"/>
    <property type="project" value="InterPro"/>
</dbReference>
<keyword evidence="2" id="KW-0460">Magnesium</keyword>
<evidence type="ECO:0000256" key="2">
    <source>
        <dbReference type="ARBA" id="ARBA00022842"/>
    </source>
</evidence>
<dbReference type="GO" id="GO:0046872">
    <property type="term" value="F:metal ion binding"/>
    <property type="evidence" value="ECO:0007669"/>
    <property type="project" value="UniProtKB-KW"/>
</dbReference>
<dbReference type="SFLD" id="SFLDG01017">
    <property type="entry name" value="Polyprenyl_Transferase_Like"/>
    <property type="match status" value="1"/>
</dbReference>
<dbReference type="InterPro" id="IPR008949">
    <property type="entry name" value="Isoprenoid_synthase_dom_sf"/>
</dbReference>
<keyword evidence="3 5" id="KW-0808">Transferase</keyword>
<dbReference type="PROSITE" id="PS00723">
    <property type="entry name" value="POLYPRENYL_SYNTHASE_1"/>
    <property type="match status" value="1"/>
</dbReference>
<keyword evidence="1" id="KW-0479">Metal-binding</keyword>
<dbReference type="PANTHER" id="PTHR12001">
    <property type="entry name" value="GERANYLGERANYL PYROPHOSPHATE SYNTHASE"/>
    <property type="match status" value="1"/>
</dbReference>
<feature type="region of interest" description="Disordered" evidence="4">
    <location>
        <begin position="1"/>
        <end position="30"/>
    </location>
</feature>
<dbReference type="Gene3D" id="1.10.600.10">
    <property type="entry name" value="Farnesyl Diphosphate Synthase"/>
    <property type="match status" value="1"/>
</dbReference>
<organism evidence="5 6">
    <name type="scientific">Streptomyces glebosus</name>
    <dbReference type="NCBI Taxonomy" id="249580"/>
    <lineage>
        <taxon>Bacteria</taxon>
        <taxon>Bacillati</taxon>
        <taxon>Actinomycetota</taxon>
        <taxon>Actinomycetes</taxon>
        <taxon>Kitasatosporales</taxon>
        <taxon>Streptomycetaceae</taxon>
        <taxon>Streptomyces</taxon>
    </lineage>
</organism>
<dbReference type="CDD" id="cd00685">
    <property type="entry name" value="Trans_IPPS_HT"/>
    <property type="match status" value="1"/>
</dbReference>
<keyword evidence="6" id="KW-1185">Reference proteome</keyword>
<evidence type="ECO:0000256" key="3">
    <source>
        <dbReference type="RuleBase" id="RU004466"/>
    </source>
</evidence>
<sequence length="364" mass="37567">MTTTGERPAHAQPGSAGPGKAAAPGNPAPDAWHLLKTARELTEPELRKAVDRLAEPVRSVAAYHFGWSDECGRPANGEGGKGVRAALVLAAAQALGAPAVEAVAPAAAVELVHNFSVVHDDLMDGDLLRRGRSTAWSLFGSTQAILAGDALLAVAVDTLAHRFPQGGPEAVRELSGALLALVAGQGADLAFETRADVGLAECLEMAAGKTASLLAAACALGALAARAGTERVDALRQFGRHLGLAFQLVDDLLGIWGDTAVTGKPVGSDLRSRKKSLPVVAALSSGTPAGERLAALYHRTEPLDDAELRTAAQLIEEAGGRRWAQEEAERQRAAAVTRLATAGVAPDSTRALAALADLITRRDV</sequence>
<protein>
    <submittedName>
        <fullName evidence="5">Dimethylallyltransferase</fullName>
    </submittedName>
</protein>
<dbReference type="SUPFAM" id="SSF48576">
    <property type="entry name" value="Terpenoid synthases"/>
    <property type="match status" value="1"/>
</dbReference>
<dbReference type="AlphaFoldDB" id="A0A640SQY6"/>
<dbReference type="EMBL" id="BLIO01000001">
    <property type="protein sequence ID" value="GFE13757.1"/>
    <property type="molecule type" value="Genomic_DNA"/>
</dbReference>
<evidence type="ECO:0000313" key="6">
    <source>
        <dbReference type="Proteomes" id="UP000430079"/>
    </source>
</evidence>
<reference evidence="5 6" key="1">
    <citation type="submission" date="2019-12" db="EMBL/GenBank/DDBJ databases">
        <title>Whole genome shotgun sequence of Streptomyces hygroscopicus subsp. glebosus NBRC 13786.</title>
        <authorList>
            <person name="Ichikawa N."/>
            <person name="Kimura A."/>
            <person name="Kitahashi Y."/>
            <person name="Komaki H."/>
            <person name="Tamura T."/>
        </authorList>
    </citation>
    <scope>NUCLEOTIDE SEQUENCE [LARGE SCALE GENOMIC DNA]</scope>
    <source>
        <strain evidence="5 6">NBRC 13786</strain>
    </source>
</reference>
<name>A0A640SQY6_9ACTN</name>
<dbReference type="InterPro" id="IPR000092">
    <property type="entry name" value="Polyprenyl_synt"/>
</dbReference>
<proteinExistence type="inferred from homology"/>
<dbReference type="SFLD" id="SFLDS00005">
    <property type="entry name" value="Isoprenoid_Synthase_Type_I"/>
    <property type="match status" value="1"/>
</dbReference>
<dbReference type="RefSeq" id="WP_190143471.1">
    <property type="nucleotide sequence ID" value="NZ_BLIO01000001.1"/>
</dbReference>
<accession>A0A640SQY6</accession>
<dbReference type="Proteomes" id="UP000430079">
    <property type="component" value="Unassembled WGS sequence"/>
</dbReference>
<dbReference type="InterPro" id="IPR033749">
    <property type="entry name" value="Polyprenyl_synt_CS"/>
</dbReference>
<dbReference type="Pfam" id="PF00348">
    <property type="entry name" value="polyprenyl_synt"/>
    <property type="match status" value="1"/>
</dbReference>